<sequence>MPRPPATLQEEFIANFPRSAPPLLRWPLNTTRSDTGGFAPSVPRASRPNFVLFLQDDQDEFLGGWSPMKKAQALLADSGARATNWLIHTPVCCPSRAELLTGRYFHNVREAVHTGGCMHIDERRVNPVSFGAALGSAGYTLGWFGKHMNVCPHRPPPGWDCPTCVWFANGGGRDAEPGGYLNASFSHFVGGSAVGPDRYHQTAGTYVADTAGEFSGYYTSVIANKSIAWLHSVARGTRPFMLTVASKGPHVPSTPAPWYARGTYIDGLAAPRTAAFNASREQLSHHHWLIAQQEPITQEQGAVIDELFRNRWRTLLSVDDAIEGVHGALQQLGVLESTYIFVTSDHGFNLGQHRLPTCKLNVYDHDLRIPMVIRGRGLIAPGIPHGLRFPQPASNVDLAPTLLGLAGVPAEATAHMDGRSIARLVIPSTDGPALPASAAAHVRALAGAEAAPWRTHHFIEYYSLGSVVRTEHLIDDPNSNTYRALRFVGDARHGDFLYAEFTALADWNFSSVGFHEAFDLTSDPHQLNNVFSSLKRDTKAELAERVRREWRCSGQRGKLACG</sequence>
<evidence type="ECO:0000256" key="2">
    <source>
        <dbReference type="ARBA" id="ARBA00022729"/>
    </source>
</evidence>
<reference evidence="8" key="1">
    <citation type="journal article" date="2013" name="Nature">
        <title>Pan genome of the phytoplankton Emiliania underpins its global distribution.</title>
        <authorList>
            <person name="Read B.A."/>
            <person name="Kegel J."/>
            <person name="Klute M.J."/>
            <person name="Kuo A."/>
            <person name="Lefebvre S.C."/>
            <person name="Maumus F."/>
            <person name="Mayer C."/>
            <person name="Miller J."/>
            <person name="Monier A."/>
            <person name="Salamov A."/>
            <person name="Young J."/>
            <person name="Aguilar M."/>
            <person name="Claverie J.M."/>
            <person name="Frickenhaus S."/>
            <person name="Gonzalez K."/>
            <person name="Herman E.K."/>
            <person name="Lin Y.C."/>
            <person name="Napier J."/>
            <person name="Ogata H."/>
            <person name="Sarno A.F."/>
            <person name="Shmutz J."/>
            <person name="Schroeder D."/>
            <person name="de Vargas C."/>
            <person name="Verret F."/>
            <person name="von Dassow P."/>
            <person name="Valentin K."/>
            <person name="Van de Peer Y."/>
            <person name="Wheeler G."/>
            <person name="Dacks J.B."/>
            <person name="Delwiche C.F."/>
            <person name="Dyhrman S.T."/>
            <person name="Glockner G."/>
            <person name="John U."/>
            <person name="Richards T."/>
            <person name="Worden A.Z."/>
            <person name="Zhang X."/>
            <person name="Grigoriev I.V."/>
            <person name="Allen A.E."/>
            <person name="Bidle K."/>
            <person name="Borodovsky M."/>
            <person name="Bowler C."/>
            <person name="Brownlee C."/>
            <person name="Cock J.M."/>
            <person name="Elias M."/>
            <person name="Gladyshev V.N."/>
            <person name="Groth M."/>
            <person name="Guda C."/>
            <person name="Hadaegh A."/>
            <person name="Iglesias-Rodriguez M.D."/>
            <person name="Jenkins J."/>
            <person name="Jones B.M."/>
            <person name="Lawson T."/>
            <person name="Leese F."/>
            <person name="Lindquist E."/>
            <person name="Lobanov A."/>
            <person name="Lomsadze A."/>
            <person name="Malik S.B."/>
            <person name="Marsh M.E."/>
            <person name="Mackinder L."/>
            <person name="Mock T."/>
            <person name="Mueller-Roeber B."/>
            <person name="Pagarete A."/>
            <person name="Parker M."/>
            <person name="Probert I."/>
            <person name="Quesneville H."/>
            <person name="Raines C."/>
            <person name="Rensing S.A."/>
            <person name="Riano-Pachon D.M."/>
            <person name="Richier S."/>
            <person name="Rokitta S."/>
            <person name="Shiraiwa Y."/>
            <person name="Soanes D.M."/>
            <person name="van der Giezen M."/>
            <person name="Wahlund T.M."/>
            <person name="Williams B."/>
            <person name="Wilson W."/>
            <person name="Wolfe G."/>
            <person name="Wurch L.L."/>
        </authorList>
    </citation>
    <scope>NUCLEOTIDE SEQUENCE</scope>
</reference>
<evidence type="ECO:0000256" key="4">
    <source>
        <dbReference type="ARBA" id="ARBA00023180"/>
    </source>
</evidence>
<dbReference type="SUPFAM" id="SSF53649">
    <property type="entry name" value="Alkaline phosphatase-like"/>
    <property type="match status" value="1"/>
</dbReference>
<dbReference type="InterPro" id="IPR024607">
    <property type="entry name" value="Sulfatase_CS"/>
</dbReference>
<dbReference type="PANTHER" id="PTHR43108:SF8">
    <property type="entry name" value="SD21168P"/>
    <property type="match status" value="1"/>
</dbReference>
<evidence type="ECO:0000313" key="7">
    <source>
        <dbReference type="EnsemblProtists" id="EOD26399"/>
    </source>
</evidence>
<dbReference type="HOGENOM" id="CLU_006332_4_1_1"/>
<dbReference type="Proteomes" id="UP000013827">
    <property type="component" value="Unassembled WGS sequence"/>
</dbReference>
<dbReference type="EnsemblProtists" id="EOD26399">
    <property type="protein sequence ID" value="EOD26399"/>
    <property type="gene ID" value="EMIHUDRAFT_100471"/>
</dbReference>
<dbReference type="GeneID" id="17271945"/>
<dbReference type="PROSITE" id="PS00523">
    <property type="entry name" value="SULFATASE_1"/>
    <property type="match status" value="1"/>
</dbReference>
<dbReference type="GO" id="GO:0008449">
    <property type="term" value="F:N-acetylglucosamine-6-sulfatase activity"/>
    <property type="evidence" value="ECO:0007669"/>
    <property type="project" value="InterPro"/>
</dbReference>
<keyword evidence="3" id="KW-0378">Hydrolase</keyword>
<evidence type="ECO:0000313" key="8">
    <source>
        <dbReference type="Proteomes" id="UP000013827"/>
    </source>
</evidence>
<dbReference type="eggNOG" id="KOG3731">
    <property type="taxonomic scope" value="Eukaryota"/>
</dbReference>
<organism evidence="7 8">
    <name type="scientific">Emiliania huxleyi (strain CCMP1516)</name>
    <dbReference type="NCBI Taxonomy" id="280463"/>
    <lineage>
        <taxon>Eukaryota</taxon>
        <taxon>Haptista</taxon>
        <taxon>Haptophyta</taxon>
        <taxon>Prymnesiophyceae</taxon>
        <taxon>Isochrysidales</taxon>
        <taxon>Noelaerhabdaceae</taxon>
        <taxon>Emiliania</taxon>
    </lineage>
</organism>
<evidence type="ECO:0000256" key="1">
    <source>
        <dbReference type="ARBA" id="ARBA00008779"/>
    </source>
</evidence>
<reference evidence="7" key="2">
    <citation type="submission" date="2024-10" db="UniProtKB">
        <authorList>
            <consortium name="EnsemblProtists"/>
        </authorList>
    </citation>
    <scope>IDENTIFICATION</scope>
</reference>
<dbReference type="RefSeq" id="XP_005778828.1">
    <property type="nucleotide sequence ID" value="XM_005778771.1"/>
</dbReference>
<keyword evidence="4" id="KW-0325">Glycoprotein</keyword>
<evidence type="ECO:0000259" key="6">
    <source>
        <dbReference type="Pfam" id="PF00884"/>
    </source>
</evidence>
<feature type="modified residue" description="3-oxoalanine (Cys)" evidence="5">
    <location>
        <position position="92"/>
    </location>
</feature>
<dbReference type="STRING" id="2903.R1EZV2"/>
<proteinExistence type="inferred from homology"/>
<dbReference type="GO" id="GO:0030203">
    <property type="term" value="P:glycosaminoglycan metabolic process"/>
    <property type="evidence" value="ECO:0007669"/>
    <property type="project" value="InterPro"/>
</dbReference>
<dbReference type="CDD" id="cd16147">
    <property type="entry name" value="G6S"/>
    <property type="match status" value="1"/>
</dbReference>
<dbReference type="PaxDb" id="2903-EOD26399"/>
<comment type="PTM">
    <text evidence="5">The conversion to 3-oxoalanine (also known as C-formylglycine, FGly), of a serine or cysteine residue in prokaryotes and of a cysteine residue in eukaryotes, is critical for catalytic activity.</text>
</comment>
<dbReference type="InterPro" id="IPR017850">
    <property type="entry name" value="Alkaline_phosphatase_core_sf"/>
</dbReference>
<keyword evidence="8" id="KW-1185">Reference proteome</keyword>
<dbReference type="AlphaFoldDB" id="A0A0D3JSB4"/>
<dbReference type="PANTHER" id="PTHR43108">
    <property type="entry name" value="N-ACETYLGLUCOSAMINE-6-SULFATASE FAMILY MEMBER"/>
    <property type="match status" value="1"/>
</dbReference>
<dbReference type="GO" id="GO:0005539">
    <property type="term" value="F:glycosaminoglycan binding"/>
    <property type="evidence" value="ECO:0007669"/>
    <property type="project" value="TreeGrafter"/>
</dbReference>
<dbReference type="PIRSF" id="PIRSF036666">
    <property type="entry name" value="G6S"/>
    <property type="match status" value="1"/>
</dbReference>
<feature type="domain" description="Sulfatase N-terminal" evidence="6">
    <location>
        <begin position="48"/>
        <end position="408"/>
    </location>
</feature>
<dbReference type="KEGG" id="ehx:EMIHUDRAFT_100471"/>
<comment type="similarity">
    <text evidence="1">Belongs to the sulfatase family.</text>
</comment>
<dbReference type="Gene3D" id="3.40.720.10">
    <property type="entry name" value="Alkaline Phosphatase, subunit A"/>
    <property type="match status" value="1"/>
</dbReference>
<keyword evidence="2" id="KW-0732">Signal</keyword>
<protein>
    <recommendedName>
        <fullName evidence="6">Sulfatase N-terminal domain-containing protein</fullName>
    </recommendedName>
</protein>
<evidence type="ECO:0000256" key="5">
    <source>
        <dbReference type="PIRSR" id="PIRSR036666-50"/>
    </source>
</evidence>
<dbReference type="Pfam" id="PF00884">
    <property type="entry name" value="Sulfatase"/>
    <property type="match status" value="1"/>
</dbReference>
<dbReference type="InterPro" id="IPR012251">
    <property type="entry name" value="GlcNAc_6-SO4ase"/>
</dbReference>
<dbReference type="InterPro" id="IPR000917">
    <property type="entry name" value="Sulfatase_N"/>
</dbReference>
<accession>A0A0D3JSB4</accession>
<evidence type="ECO:0000256" key="3">
    <source>
        <dbReference type="ARBA" id="ARBA00022801"/>
    </source>
</evidence>
<name>A0A0D3JSB4_EMIH1</name>
<dbReference type="OMA" id="RCEYAYI"/>